<proteinExistence type="predicted"/>
<dbReference type="Proteomes" id="UP000248840">
    <property type="component" value="Unassembled WGS sequence"/>
</dbReference>
<dbReference type="AlphaFoldDB" id="A0A328YS04"/>
<sequence>MSEFQTIAIFNFPHEIIVLKSILEHEHIPFLFQNENLISVNPMASYAYGGIQLKVHPNDFEKVQEILNNLITKLTIVD</sequence>
<keyword evidence="2" id="KW-1185">Reference proteome</keyword>
<name>A0A328YS04_9FLAO</name>
<comment type="caution">
    <text evidence="1">The sequence shown here is derived from an EMBL/GenBank/DDBJ whole genome shotgun (WGS) entry which is preliminary data.</text>
</comment>
<dbReference type="EMBL" id="QLSZ01000004">
    <property type="protein sequence ID" value="RAR72886.1"/>
    <property type="molecule type" value="Genomic_DNA"/>
</dbReference>
<dbReference type="RefSeq" id="WP_112112875.1">
    <property type="nucleotide sequence ID" value="NZ_QLSZ01000004.1"/>
</dbReference>
<dbReference type="OrthoDB" id="8480302at2"/>
<accession>A0A328YS04</accession>
<evidence type="ECO:0000313" key="1">
    <source>
        <dbReference type="EMBL" id="RAR72886.1"/>
    </source>
</evidence>
<reference evidence="1 2" key="1">
    <citation type="submission" date="2018-06" db="EMBL/GenBank/DDBJ databases">
        <title>Genomic Encyclopedia of Archaeal and Bacterial Type Strains, Phase II (KMG-II): from individual species to whole genera.</title>
        <authorList>
            <person name="Goeker M."/>
        </authorList>
    </citation>
    <scope>NUCLEOTIDE SEQUENCE [LARGE SCALE GENOMIC DNA]</scope>
    <source>
        <strain evidence="1 2">DSM 25663</strain>
    </source>
</reference>
<protein>
    <recommendedName>
        <fullName evidence="3">Signal transducing protein</fullName>
    </recommendedName>
</protein>
<gene>
    <name evidence="1" type="ORF">CLV55_104147</name>
</gene>
<evidence type="ECO:0008006" key="3">
    <source>
        <dbReference type="Google" id="ProtNLM"/>
    </source>
</evidence>
<evidence type="ECO:0000313" key="2">
    <source>
        <dbReference type="Proteomes" id="UP000248840"/>
    </source>
</evidence>
<organism evidence="1 2">
    <name type="scientific">Flavobacterium aciduliphilum</name>
    <dbReference type="NCBI Taxonomy" id="1101402"/>
    <lineage>
        <taxon>Bacteria</taxon>
        <taxon>Pseudomonadati</taxon>
        <taxon>Bacteroidota</taxon>
        <taxon>Flavobacteriia</taxon>
        <taxon>Flavobacteriales</taxon>
        <taxon>Flavobacteriaceae</taxon>
        <taxon>Flavobacterium</taxon>
    </lineage>
</organism>